<evidence type="ECO:0008006" key="3">
    <source>
        <dbReference type="Google" id="ProtNLM"/>
    </source>
</evidence>
<evidence type="ECO:0000313" key="2">
    <source>
        <dbReference type="Proteomes" id="UP001214250"/>
    </source>
</evidence>
<protein>
    <recommendedName>
        <fullName evidence="3">Winged helix-turn-helix transcriptional regulator</fullName>
    </recommendedName>
</protein>
<dbReference type="Proteomes" id="UP001214250">
    <property type="component" value="Chromosome 1"/>
</dbReference>
<reference evidence="1 2" key="1">
    <citation type="submission" date="2023-02" db="EMBL/GenBank/DDBJ databases">
        <title>Genome sequence of Lentisphaera profundi SAORIC-696.</title>
        <authorList>
            <person name="Kim e."/>
            <person name="Cho J.-C."/>
            <person name="Choi A."/>
            <person name="Kang I."/>
        </authorList>
    </citation>
    <scope>NUCLEOTIDE SEQUENCE [LARGE SCALE GENOMIC DNA]</scope>
    <source>
        <strain evidence="1 2">SAORIC-696</strain>
    </source>
</reference>
<keyword evidence="2" id="KW-1185">Reference proteome</keyword>
<dbReference type="EMBL" id="CP117811">
    <property type="protein sequence ID" value="WDE95981.1"/>
    <property type="molecule type" value="Genomic_DNA"/>
</dbReference>
<gene>
    <name evidence="1" type="ORF">PQO03_09670</name>
</gene>
<dbReference type="RefSeq" id="WP_274149918.1">
    <property type="nucleotide sequence ID" value="NZ_CP117811.1"/>
</dbReference>
<proteinExistence type="predicted"/>
<sequence length="194" mass="22410">MIEKKELHELEILKHVEETPHLSNRIAAQKLGCSIKLAHEVLKKMASRGLFHINKVHSRRWDYFLSPKGIAEKTRLTMGFLNFSMYFYQQARKLSSQVCRDLSEAGIKKVSFLGAGDLAEIVYLGVKQWGLELEAIYDNDHQGFLDYEVNALDDLNNHSHGTVLVCMYDPKQPTQKKYLPEGVELDKSFHWIFN</sequence>
<accession>A0ABY7VT27</accession>
<organism evidence="1 2">
    <name type="scientific">Lentisphaera profundi</name>
    <dbReference type="NCBI Taxonomy" id="1658616"/>
    <lineage>
        <taxon>Bacteria</taxon>
        <taxon>Pseudomonadati</taxon>
        <taxon>Lentisphaerota</taxon>
        <taxon>Lentisphaeria</taxon>
        <taxon>Lentisphaerales</taxon>
        <taxon>Lentisphaeraceae</taxon>
        <taxon>Lentisphaera</taxon>
    </lineage>
</organism>
<evidence type="ECO:0000313" key="1">
    <source>
        <dbReference type="EMBL" id="WDE95981.1"/>
    </source>
</evidence>
<name>A0ABY7VT27_9BACT</name>